<comment type="similarity">
    <text evidence="1">Belongs to the peptidase S10 family.</text>
</comment>
<dbReference type="GO" id="GO:0004185">
    <property type="term" value="F:serine-type carboxypeptidase activity"/>
    <property type="evidence" value="ECO:0007669"/>
    <property type="project" value="InterPro"/>
</dbReference>
<evidence type="ECO:0000313" key="2">
    <source>
        <dbReference type="Proteomes" id="UP000887563"/>
    </source>
</evidence>
<dbReference type="Pfam" id="PF00450">
    <property type="entry name" value="Peptidase_S10"/>
    <property type="match status" value="1"/>
</dbReference>
<dbReference type="WBParaSite" id="Minc3s00297g09647">
    <property type="protein sequence ID" value="Minc3s00297g09647"/>
    <property type="gene ID" value="Minc3s00297g09647"/>
</dbReference>
<reference evidence="3" key="1">
    <citation type="submission" date="2022-11" db="UniProtKB">
        <authorList>
            <consortium name="WormBaseParasite"/>
        </authorList>
    </citation>
    <scope>IDENTIFICATION</scope>
</reference>
<proteinExistence type="inferred from homology"/>
<evidence type="ECO:0000313" key="3">
    <source>
        <dbReference type="WBParaSite" id="Minc3s00297g09647"/>
    </source>
</evidence>
<organism evidence="2 3">
    <name type="scientific">Meloidogyne incognita</name>
    <name type="common">Southern root-knot nematode worm</name>
    <name type="synonym">Oxyuris incognita</name>
    <dbReference type="NCBI Taxonomy" id="6306"/>
    <lineage>
        <taxon>Eukaryota</taxon>
        <taxon>Metazoa</taxon>
        <taxon>Ecdysozoa</taxon>
        <taxon>Nematoda</taxon>
        <taxon>Chromadorea</taxon>
        <taxon>Rhabditida</taxon>
        <taxon>Tylenchina</taxon>
        <taxon>Tylenchomorpha</taxon>
        <taxon>Tylenchoidea</taxon>
        <taxon>Meloidogynidae</taxon>
        <taxon>Meloidogyninae</taxon>
        <taxon>Meloidogyne</taxon>
        <taxon>Meloidogyne incognita group</taxon>
    </lineage>
</organism>
<name>A0A914L651_MELIC</name>
<evidence type="ECO:0000256" key="1">
    <source>
        <dbReference type="ARBA" id="ARBA00009431"/>
    </source>
</evidence>
<dbReference type="Gene3D" id="3.40.50.11320">
    <property type="match status" value="1"/>
</dbReference>
<dbReference type="InterPro" id="IPR001563">
    <property type="entry name" value="Peptidase_S10"/>
</dbReference>
<dbReference type="AlphaFoldDB" id="A0A914L651"/>
<dbReference type="GO" id="GO:0006508">
    <property type="term" value="P:proteolysis"/>
    <property type="evidence" value="ECO:0007669"/>
    <property type="project" value="InterPro"/>
</dbReference>
<dbReference type="Proteomes" id="UP000887563">
    <property type="component" value="Unplaced"/>
</dbReference>
<keyword evidence="2" id="KW-1185">Reference proteome</keyword>
<accession>A0A914L651</accession>
<dbReference type="InterPro" id="IPR029058">
    <property type="entry name" value="AB_hydrolase_fold"/>
</dbReference>
<dbReference type="SUPFAM" id="SSF53474">
    <property type="entry name" value="alpha/beta-Hydrolases"/>
    <property type="match status" value="1"/>
</dbReference>
<protein>
    <submittedName>
        <fullName evidence="3">Serine carboxypeptidase</fullName>
    </submittedName>
</protein>
<sequence length="99" mass="11393">MFNFTKNYLNGNVRLLLYYGDIDGVCNFLIGQKFSRQLGFNLKTPKQAWTVDKQIAGFKTEYDGGVTFTTIRGGGHYVPQTNHKEALYMFKQFLDNKPL</sequence>